<keyword evidence="2" id="KW-0648">Protein biosynthesis</keyword>
<keyword evidence="3" id="KW-1185">Reference proteome</keyword>
<dbReference type="EMBL" id="VSWC01000066">
    <property type="protein sequence ID" value="KAA1097350.1"/>
    <property type="molecule type" value="Genomic_DNA"/>
</dbReference>
<dbReference type="GO" id="GO:0003746">
    <property type="term" value="F:translation elongation factor activity"/>
    <property type="evidence" value="ECO:0007669"/>
    <property type="project" value="UniProtKB-KW"/>
</dbReference>
<accession>A0A5B0P9M8</accession>
<name>A0A5B0P9M8_PUCGR</name>
<proteinExistence type="predicted"/>
<feature type="domain" description="ABC transporter" evidence="1">
    <location>
        <begin position="2"/>
        <end position="31"/>
    </location>
</feature>
<dbReference type="GO" id="GO:0005524">
    <property type="term" value="F:ATP binding"/>
    <property type="evidence" value="ECO:0007669"/>
    <property type="project" value="InterPro"/>
</dbReference>
<sequence>MQSLSGGQKVKAVLAAATWRRPHVVILDEPTDLAFCPDRMIEDVRGWCFGYHSHRAFLFMTLVTAWCNGRTTAGHAEDQFEGLWGSLFSDSMHCILAEPPSPTERQALKDKSGR</sequence>
<comment type="caution">
    <text evidence="2">The sequence shown here is derived from an EMBL/GenBank/DDBJ whole genome shotgun (WGS) entry which is preliminary data.</text>
</comment>
<dbReference type="SUPFAM" id="SSF52540">
    <property type="entry name" value="P-loop containing nucleoside triphosphate hydrolases"/>
    <property type="match status" value="1"/>
</dbReference>
<dbReference type="Gene3D" id="3.40.50.300">
    <property type="entry name" value="P-loop containing nucleotide triphosphate hydrolases"/>
    <property type="match status" value="1"/>
</dbReference>
<dbReference type="OrthoDB" id="1725370at2759"/>
<organism evidence="2 3">
    <name type="scientific">Puccinia graminis f. sp. tritici</name>
    <dbReference type="NCBI Taxonomy" id="56615"/>
    <lineage>
        <taxon>Eukaryota</taxon>
        <taxon>Fungi</taxon>
        <taxon>Dikarya</taxon>
        <taxon>Basidiomycota</taxon>
        <taxon>Pucciniomycotina</taxon>
        <taxon>Pucciniomycetes</taxon>
        <taxon>Pucciniales</taxon>
        <taxon>Pucciniaceae</taxon>
        <taxon>Puccinia</taxon>
    </lineage>
</organism>
<protein>
    <submittedName>
        <fullName evidence="2">Translational elongation factor EF-1 alpha</fullName>
    </submittedName>
</protein>
<evidence type="ECO:0000313" key="3">
    <source>
        <dbReference type="Proteomes" id="UP000324748"/>
    </source>
</evidence>
<evidence type="ECO:0000259" key="1">
    <source>
        <dbReference type="Pfam" id="PF00005"/>
    </source>
</evidence>
<reference evidence="2 3" key="1">
    <citation type="submission" date="2019-05" db="EMBL/GenBank/DDBJ databases">
        <title>Emergence of the Ug99 lineage of the wheat stem rust pathogen through somatic hybridization.</title>
        <authorList>
            <person name="Li F."/>
            <person name="Upadhyaya N.M."/>
            <person name="Sperschneider J."/>
            <person name="Matny O."/>
            <person name="Nguyen-Phuc H."/>
            <person name="Mago R."/>
            <person name="Raley C."/>
            <person name="Miller M.E."/>
            <person name="Silverstein K.A.T."/>
            <person name="Henningsen E."/>
            <person name="Hirsch C.D."/>
            <person name="Visser B."/>
            <person name="Pretorius Z.A."/>
            <person name="Steffenson B.J."/>
            <person name="Schwessinger B."/>
            <person name="Dodds P.N."/>
            <person name="Figueroa M."/>
        </authorList>
    </citation>
    <scope>NUCLEOTIDE SEQUENCE [LARGE SCALE GENOMIC DNA]</scope>
    <source>
        <strain evidence="2">21-0</strain>
    </source>
</reference>
<evidence type="ECO:0000313" key="2">
    <source>
        <dbReference type="EMBL" id="KAA1097350.1"/>
    </source>
</evidence>
<dbReference type="Proteomes" id="UP000324748">
    <property type="component" value="Unassembled WGS sequence"/>
</dbReference>
<dbReference type="InterPro" id="IPR027417">
    <property type="entry name" value="P-loop_NTPase"/>
</dbReference>
<dbReference type="InterPro" id="IPR003439">
    <property type="entry name" value="ABC_transporter-like_ATP-bd"/>
</dbReference>
<keyword evidence="2" id="KW-0251">Elongation factor</keyword>
<dbReference type="AlphaFoldDB" id="A0A5B0P9M8"/>
<dbReference type="GO" id="GO:0016887">
    <property type="term" value="F:ATP hydrolysis activity"/>
    <property type="evidence" value="ECO:0007669"/>
    <property type="project" value="InterPro"/>
</dbReference>
<dbReference type="Pfam" id="PF00005">
    <property type="entry name" value="ABC_tran"/>
    <property type="match status" value="1"/>
</dbReference>
<gene>
    <name evidence="2" type="primary">TEF3_3</name>
    <name evidence="2" type="ORF">PGT21_003679</name>
</gene>